<dbReference type="GO" id="GO:0006310">
    <property type="term" value="P:DNA recombination"/>
    <property type="evidence" value="ECO:0007669"/>
    <property type="project" value="UniProtKB-KW"/>
</dbReference>
<dbReference type="AlphaFoldDB" id="A0A2D2D639"/>
<dbReference type="GO" id="GO:0006355">
    <property type="term" value="P:regulation of DNA-templated transcription"/>
    <property type="evidence" value="ECO:0007669"/>
    <property type="project" value="InterPro"/>
</dbReference>
<dbReference type="InterPro" id="IPR010992">
    <property type="entry name" value="IHF-like_DNA-bd_dom_sf"/>
</dbReference>
<name>A0A2D2D639_METT3</name>
<dbReference type="Proteomes" id="UP000230709">
    <property type="component" value="Chromosome"/>
</dbReference>
<evidence type="ECO:0000256" key="1">
    <source>
        <dbReference type="ARBA" id="ARBA00010529"/>
    </source>
</evidence>
<dbReference type="GO" id="GO:0006417">
    <property type="term" value="P:regulation of translation"/>
    <property type="evidence" value="ECO:0007669"/>
    <property type="project" value="UniProtKB-KW"/>
</dbReference>
<keyword evidence="7" id="KW-0233">DNA recombination</keyword>
<dbReference type="GO" id="GO:0003677">
    <property type="term" value="F:DNA binding"/>
    <property type="evidence" value="ECO:0007669"/>
    <property type="project" value="UniProtKB-KW"/>
</dbReference>
<dbReference type="PROSITE" id="PS00045">
    <property type="entry name" value="HISTONE_LIKE"/>
    <property type="match status" value="1"/>
</dbReference>
<keyword evidence="6" id="KW-0804">Transcription</keyword>
<evidence type="ECO:0000256" key="6">
    <source>
        <dbReference type="ARBA" id="ARBA00023163"/>
    </source>
</evidence>
<dbReference type="STRING" id="595536.GCA_000178815_03360"/>
<dbReference type="PANTHER" id="PTHR33175">
    <property type="entry name" value="DNA-BINDING PROTEIN HU"/>
    <property type="match status" value="1"/>
</dbReference>
<evidence type="ECO:0000256" key="2">
    <source>
        <dbReference type="ARBA" id="ARBA00018329"/>
    </source>
</evidence>
<dbReference type="PRINTS" id="PR01727">
    <property type="entry name" value="DNABINDINGHU"/>
</dbReference>
<dbReference type="EMBL" id="CP023737">
    <property type="protein sequence ID" value="ATQ70299.1"/>
    <property type="molecule type" value="Genomic_DNA"/>
</dbReference>
<dbReference type="Gene3D" id="4.10.520.10">
    <property type="entry name" value="IHF-like DNA-binding proteins"/>
    <property type="match status" value="1"/>
</dbReference>
<dbReference type="KEGG" id="mtw:CQW49_08965"/>
<keyword evidence="4" id="KW-0805">Transcription regulation</keyword>
<dbReference type="GO" id="GO:0030527">
    <property type="term" value="F:structural constituent of chromatin"/>
    <property type="evidence" value="ECO:0007669"/>
    <property type="project" value="InterPro"/>
</dbReference>
<sequence length="112" mass="12371">MTKKIEPGRTLTRAALREAVYSCCPTLSRAEARQILDATFEEISDALVRGEPVKLRSFGSFNVRAKRERVGRNPKTGVEAPICSRKVLTFKASPVLIAQVNGQSTEHLEEAD</sequence>
<evidence type="ECO:0000256" key="3">
    <source>
        <dbReference type="ARBA" id="ARBA00022845"/>
    </source>
</evidence>
<evidence type="ECO:0000313" key="10">
    <source>
        <dbReference type="Proteomes" id="UP000230709"/>
    </source>
</evidence>
<organism evidence="9 10">
    <name type="scientific">Methylosinus trichosporium (strain ATCC 35070 / NCIMB 11131 / UNIQEM 75 / OB3b)</name>
    <dbReference type="NCBI Taxonomy" id="595536"/>
    <lineage>
        <taxon>Bacteria</taxon>
        <taxon>Pseudomonadati</taxon>
        <taxon>Pseudomonadota</taxon>
        <taxon>Alphaproteobacteria</taxon>
        <taxon>Hyphomicrobiales</taxon>
        <taxon>Methylocystaceae</taxon>
        <taxon>Methylosinus</taxon>
    </lineage>
</organism>
<keyword evidence="10" id="KW-1185">Reference proteome</keyword>
<dbReference type="CDD" id="cd13835">
    <property type="entry name" value="IHF_A"/>
    <property type="match status" value="1"/>
</dbReference>
<evidence type="ECO:0000313" key="9">
    <source>
        <dbReference type="EMBL" id="ATQ70299.1"/>
    </source>
</evidence>
<dbReference type="PANTHER" id="PTHR33175:SF2">
    <property type="entry name" value="INTEGRATION HOST FACTOR SUBUNIT ALPHA"/>
    <property type="match status" value="1"/>
</dbReference>
<keyword evidence="3" id="KW-0810">Translation regulation</keyword>
<evidence type="ECO:0000256" key="8">
    <source>
        <dbReference type="RuleBase" id="RU003939"/>
    </source>
</evidence>
<dbReference type="SUPFAM" id="SSF47729">
    <property type="entry name" value="IHF-like DNA-binding proteins"/>
    <property type="match status" value="1"/>
</dbReference>
<comment type="similarity">
    <text evidence="1 8">Belongs to the bacterial histone-like protein family.</text>
</comment>
<accession>A0A2D2D639</accession>
<dbReference type="RefSeq" id="WP_024749823.1">
    <property type="nucleotide sequence ID" value="NZ_ADVE02000001.1"/>
</dbReference>
<dbReference type="SMART" id="SM00411">
    <property type="entry name" value="BHL"/>
    <property type="match status" value="1"/>
</dbReference>
<dbReference type="GO" id="GO:0009893">
    <property type="term" value="P:positive regulation of metabolic process"/>
    <property type="evidence" value="ECO:0007669"/>
    <property type="project" value="UniProtKB-ARBA"/>
</dbReference>
<evidence type="ECO:0000256" key="7">
    <source>
        <dbReference type="ARBA" id="ARBA00023172"/>
    </source>
</evidence>
<protein>
    <recommendedName>
        <fullName evidence="2">Integration host factor subunit alpha</fullName>
    </recommendedName>
</protein>
<proteinExistence type="inferred from homology"/>
<keyword evidence="5" id="KW-0238">DNA-binding</keyword>
<dbReference type="InterPro" id="IPR000119">
    <property type="entry name" value="Hist_DNA-bd"/>
</dbReference>
<reference evidence="10" key="1">
    <citation type="submission" date="2017-10" db="EMBL/GenBank/DDBJ databases">
        <title>Completed PacBio SMRT sequence of Methylosinus trichosporium OB3b reveals presence of a third large plasmid.</title>
        <authorList>
            <person name="Charles T.C."/>
            <person name="Lynch M.D.J."/>
            <person name="Heil J.R."/>
            <person name="Cheng J."/>
        </authorList>
    </citation>
    <scope>NUCLEOTIDE SEQUENCE [LARGE SCALE GENOMIC DNA]</scope>
    <source>
        <strain evidence="10">OB3b</strain>
    </source>
</reference>
<dbReference type="GO" id="GO:0005829">
    <property type="term" value="C:cytosol"/>
    <property type="evidence" value="ECO:0007669"/>
    <property type="project" value="TreeGrafter"/>
</dbReference>
<evidence type="ECO:0000256" key="4">
    <source>
        <dbReference type="ARBA" id="ARBA00023015"/>
    </source>
</evidence>
<dbReference type="InterPro" id="IPR005684">
    <property type="entry name" value="IHF_alpha"/>
</dbReference>
<gene>
    <name evidence="9" type="ORF">CQW49_08965</name>
</gene>
<dbReference type="InterPro" id="IPR020816">
    <property type="entry name" value="Histone-like_DNA-bd_CS"/>
</dbReference>
<dbReference type="Pfam" id="PF00216">
    <property type="entry name" value="Bac_DNA_binding"/>
    <property type="match status" value="1"/>
</dbReference>
<evidence type="ECO:0000256" key="5">
    <source>
        <dbReference type="ARBA" id="ARBA00023125"/>
    </source>
</evidence>